<organism evidence="2 3">
    <name type="scientific">Rubus argutus</name>
    <name type="common">Southern blackberry</name>
    <dbReference type="NCBI Taxonomy" id="59490"/>
    <lineage>
        <taxon>Eukaryota</taxon>
        <taxon>Viridiplantae</taxon>
        <taxon>Streptophyta</taxon>
        <taxon>Embryophyta</taxon>
        <taxon>Tracheophyta</taxon>
        <taxon>Spermatophyta</taxon>
        <taxon>Magnoliopsida</taxon>
        <taxon>eudicotyledons</taxon>
        <taxon>Gunneridae</taxon>
        <taxon>Pentapetalae</taxon>
        <taxon>rosids</taxon>
        <taxon>fabids</taxon>
        <taxon>Rosales</taxon>
        <taxon>Rosaceae</taxon>
        <taxon>Rosoideae</taxon>
        <taxon>Rosoideae incertae sedis</taxon>
        <taxon>Rubus</taxon>
    </lineage>
</organism>
<dbReference type="EMBL" id="JBEDUW010000007">
    <property type="protein sequence ID" value="KAK9910813.1"/>
    <property type="molecule type" value="Genomic_DNA"/>
</dbReference>
<feature type="compositionally biased region" description="Polar residues" evidence="1">
    <location>
        <begin position="123"/>
        <end position="136"/>
    </location>
</feature>
<feature type="compositionally biased region" description="Low complexity" evidence="1">
    <location>
        <begin position="40"/>
        <end position="57"/>
    </location>
</feature>
<feature type="region of interest" description="Disordered" evidence="1">
    <location>
        <begin position="40"/>
        <end position="65"/>
    </location>
</feature>
<keyword evidence="3" id="KW-1185">Reference proteome</keyword>
<comment type="caution">
    <text evidence="2">The sequence shown here is derived from an EMBL/GenBank/DDBJ whole genome shotgun (WGS) entry which is preliminary data.</text>
</comment>
<sequence>MPPLTPSRFSFPLNSPLFYLLPSTPPFPNQITTPTTKSLIPAMSFSSSSPPSSVSNPKQQEQDPQDLKLAEVLKYHNQTKHHFTRYARGPHGLDWANQPNPFRRYVSAPLLPLLHPTHDHQCPLSTPHSSAPSLLQNPFPNPRFPSSSTTL</sequence>
<feature type="region of interest" description="Disordered" evidence="1">
    <location>
        <begin position="121"/>
        <end position="151"/>
    </location>
</feature>
<dbReference type="PANTHER" id="PTHR42741">
    <property type="entry name" value="NITROREDUCTASE FAMILY PROTEIN"/>
    <property type="match status" value="1"/>
</dbReference>
<gene>
    <name evidence="2" type="ORF">M0R45_034756</name>
</gene>
<dbReference type="AlphaFoldDB" id="A0AAW1VR53"/>
<evidence type="ECO:0000256" key="1">
    <source>
        <dbReference type="SAM" id="MobiDB-lite"/>
    </source>
</evidence>
<dbReference type="Proteomes" id="UP001457282">
    <property type="component" value="Unassembled WGS sequence"/>
</dbReference>
<protein>
    <submittedName>
        <fullName evidence="2">Uncharacterized protein</fullName>
    </submittedName>
</protein>
<proteinExistence type="predicted"/>
<evidence type="ECO:0000313" key="2">
    <source>
        <dbReference type="EMBL" id="KAK9910813.1"/>
    </source>
</evidence>
<dbReference type="PANTHER" id="PTHR42741:SF3">
    <property type="entry name" value="NITROREDUCTASE FAMILY PROTEIN"/>
    <property type="match status" value="1"/>
</dbReference>
<evidence type="ECO:0000313" key="3">
    <source>
        <dbReference type="Proteomes" id="UP001457282"/>
    </source>
</evidence>
<reference evidence="2 3" key="1">
    <citation type="journal article" date="2023" name="G3 (Bethesda)">
        <title>A chromosome-length genome assembly and annotation of blackberry (Rubus argutus, cv. 'Hillquist').</title>
        <authorList>
            <person name="Bruna T."/>
            <person name="Aryal R."/>
            <person name="Dudchenko O."/>
            <person name="Sargent D.J."/>
            <person name="Mead D."/>
            <person name="Buti M."/>
            <person name="Cavallini A."/>
            <person name="Hytonen T."/>
            <person name="Andres J."/>
            <person name="Pham M."/>
            <person name="Weisz D."/>
            <person name="Mascagni F."/>
            <person name="Usai G."/>
            <person name="Natali L."/>
            <person name="Bassil N."/>
            <person name="Fernandez G.E."/>
            <person name="Lomsadze A."/>
            <person name="Armour M."/>
            <person name="Olukolu B."/>
            <person name="Poorten T."/>
            <person name="Britton C."/>
            <person name="Davik J."/>
            <person name="Ashrafi H."/>
            <person name="Aiden E.L."/>
            <person name="Borodovsky M."/>
            <person name="Worthington M."/>
        </authorList>
    </citation>
    <scope>NUCLEOTIDE SEQUENCE [LARGE SCALE GENOMIC DNA]</scope>
    <source>
        <strain evidence="2">PI 553951</strain>
    </source>
</reference>
<accession>A0AAW1VR53</accession>
<name>A0AAW1VR53_RUBAR</name>